<dbReference type="AlphaFoldDB" id="A0A6C0LPP2"/>
<accession>A0A6C0LPP2</accession>
<evidence type="ECO:0000313" key="2">
    <source>
        <dbReference type="EMBL" id="QHU32537.1"/>
    </source>
</evidence>
<proteinExistence type="predicted"/>
<organism evidence="2">
    <name type="scientific">viral metagenome</name>
    <dbReference type="NCBI Taxonomy" id="1070528"/>
    <lineage>
        <taxon>unclassified sequences</taxon>
        <taxon>metagenomes</taxon>
        <taxon>organismal metagenomes</taxon>
    </lineage>
</organism>
<protein>
    <submittedName>
        <fullName evidence="2">Uncharacterized protein</fullName>
    </submittedName>
</protein>
<sequence>MEQRPEYKTLVNDVIKLRGDVDSAEKSFTNKKDQFNMLNEHVKTLEEHLGLNKKIQEEDEQRKKEQEAEERQIVQERERDEQRQRDEQEKREKDEKAREKMLVEIAKTEQKKFDEDKKKIKILLKNVIESHNNYVENKQQYNPKRTWGQWGFQVLNGIEELFNQYIEDVIALMNEGKNNIYIKKLNNDEKDYQLYMYFEEKYNIYIRVQMLLIEIVEEAFKNKKAEIPIAIKILSSIRYEMLKDNVEYFKSIILSISKANLNDCKDIDRISQELAVQQANIRSSHTKSENLKNKDQLITYILNLVHYYQRRCGNRVRGGSRKTKKTKRNGRKRTTRRA</sequence>
<reference evidence="2" key="1">
    <citation type="journal article" date="2020" name="Nature">
        <title>Giant virus diversity and host interactions through global metagenomics.</title>
        <authorList>
            <person name="Schulz F."/>
            <person name="Roux S."/>
            <person name="Paez-Espino D."/>
            <person name="Jungbluth S."/>
            <person name="Walsh D.A."/>
            <person name="Denef V.J."/>
            <person name="McMahon K.D."/>
            <person name="Konstantinidis K.T."/>
            <person name="Eloe-Fadrosh E.A."/>
            <person name="Kyrpides N.C."/>
            <person name="Woyke T."/>
        </authorList>
    </citation>
    <scope>NUCLEOTIDE SEQUENCE</scope>
    <source>
        <strain evidence="2">GVMAG-M-3300027969-2</strain>
    </source>
</reference>
<name>A0A6C0LPP2_9ZZZZ</name>
<feature type="region of interest" description="Disordered" evidence="1">
    <location>
        <begin position="49"/>
        <end position="97"/>
    </location>
</feature>
<dbReference type="EMBL" id="MN740540">
    <property type="protein sequence ID" value="QHU32537.1"/>
    <property type="molecule type" value="Genomic_DNA"/>
</dbReference>
<feature type="region of interest" description="Disordered" evidence="1">
    <location>
        <begin position="315"/>
        <end position="338"/>
    </location>
</feature>
<evidence type="ECO:0000256" key="1">
    <source>
        <dbReference type="SAM" id="MobiDB-lite"/>
    </source>
</evidence>